<dbReference type="AlphaFoldDB" id="A0A5J4UMJ6"/>
<dbReference type="Proteomes" id="UP000324800">
    <property type="component" value="Unassembled WGS sequence"/>
</dbReference>
<dbReference type="EMBL" id="SNRW01014285">
    <property type="protein sequence ID" value="KAA6371638.1"/>
    <property type="molecule type" value="Genomic_DNA"/>
</dbReference>
<accession>A0A5J4UMJ6</accession>
<sequence>MIENNKNFVKIIAIDVQFAKIFVACLKRSQINDAFAVNSITQIQPSQDKSMTAMFVQFMNVLHEIQQCGCQSYPIVLIKNRLFIRNLAMRMSVAGGKESESYTVNQSLSHLLSCVYQVNDELNALRATLYLPKMMIEDLETEGFGDEIEALKVNKEEDHQITQSATVIKDAFFNLYRAPPDQVAGIPGQQLLNQRFIIAGLVGGSGW</sequence>
<comment type="caution">
    <text evidence="1">The sequence shown here is derived from an EMBL/GenBank/DDBJ whole genome shotgun (WGS) entry which is preliminary data.</text>
</comment>
<gene>
    <name evidence="1" type="ORF">EZS28_032835</name>
</gene>
<proteinExistence type="predicted"/>
<protein>
    <submittedName>
        <fullName evidence="1">Uncharacterized protein</fullName>
    </submittedName>
</protein>
<name>A0A5J4UMJ6_9EUKA</name>
<evidence type="ECO:0000313" key="1">
    <source>
        <dbReference type="EMBL" id="KAA6371638.1"/>
    </source>
</evidence>
<reference evidence="1 2" key="1">
    <citation type="submission" date="2019-03" db="EMBL/GenBank/DDBJ databases">
        <title>Single cell metagenomics reveals metabolic interactions within the superorganism composed of flagellate Streblomastix strix and complex community of Bacteroidetes bacteria on its surface.</title>
        <authorList>
            <person name="Treitli S.C."/>
            <person name="Kolisko M."/>
            <person name="Husnik F."/>
            <person name="Keeling P."/>
            <person name="Hampl V."/>
        </authorList>
    </citation>
    <scope>NUCLEOTIDE SEQUENCE [LARGE SCALE GENOMIC DNA]</scope>
    <source>
        <strain evidence="1">ST1C</strain>
    </source>
</reference>
<evidence type="ECO:0000313" key="2">
    <source>
        <dbReference type="Proteomes" id="UP000324800"/>
    </source>
</evidence>
<organism evidence="1 2">
    <name type="scientific">Streblomastix strix</name>
    <dbReference type="NCBI Taxonomy" id="222440"/>
    <lineage>
        <taxon>Eukaryota</taxon>
        <taxon>Metamonada</taxon>
        <taxon>Preaxostyla</taxon>
        <taxon>Oxymonadida</taxon>
        <taxon>Streblomastigidae</taxon>
        <taxon>Streblomastix</taxon>
    </lineage>
</organism>